<dbReference type="PROSITE" id="PS50949">
    <property type="entry name" value="HTH_GNTR"/>
    <property type="match status" value="1"/>
</dbReference>
<dbReference type="Gene3D" id="1.10.10.10">
    <property type="entry name" value="Winged helix-like DNA-binding domain superfamily/Winged helix DNA-binding domain"/>
    <property type="match status" value="1"/>
</dbReference>
<dbReference type="Gene3D" id="1.20.120.530">
    <property type="entry name" value="GntR ligand-binding domain-like"/>
    <property type="match status" value="1"/>
</dbReference>
<dbReference type="PANTHER" id="PTHR43537:SF49">
    <property type="entry name" value="TRANSCRIPTIONAL REGULATORY PROTEIN"/>
    <property type="match status" value="1"/>
</dbReference>
<dbReference type="InterPro" id="IPR008920">
    <property type="entry name" value="TF_FadR/GntR_C"/>
</dbReference>
<organism evidence="6 7">
    <name type="scientific">Agromyces ramosus</name>
    <dbReference type="NCBI Taxonomy" id="33879"/>
    <lineage>
        <taxon>Bacteria</taxon>
        <taxon>Bacillati</taxon>
        <taxon>Actinomycetota</taxon>
        <taxon>Actinomycetes</taxon>
        <taxon>Micrococcales</taxon>
        <taxon>Microbacteriaceae</taxon>
        <taxon>Agromyces</taxon>
    </lineage>
</organism>
<evidence type="ECO:0000256" key="2">
    <source>
        <dbReference type="ARBA" id="ARBA00023125"/>
    </source>
</evidence>
<name>A0ABU0R853_9MICO</name>
<dbReference type="Proteomes" id="UP001239083">
    <property type="component" value="Unassembled WGS sequence"/>
</dbReference>
<dbReference type="EMBL" id="JAUSYY010000001">
    <property type="protein sequence ID" value="MDQ0894259.1"/>
    <property type="molecule type" value="Genomic_DNA"/>
</dbReference>
<dbReference type="RefSeq" id="WP_307041368.1">
    <property type="nucleotide sequence ID" value="NZ_JAUSYY010000001.1"/>
</dbReference>
<evidence type="ECO:0000313" key="7">
    <source>
        <dbReference type="Proteomes" id="UP001239083"/>
    </source>
</evidence>
<evidence type="ECO:0000259" key="5">
    <source>
        <dbReference type="PROSITE" id="PS50949"/>
    </source>
</evidence>
<keyword evidence="7" id="KW-1185">Reference proteome</keyword>
<dbReference type="InterPro" id="IPR036388">
    <property type="entry name" value="WH-like_DNA-bd_sf"/>
</dbReference>
<dbReference type="SMART" id="SM00345">
    <property type="entry name" value="HTH_GNTR"/>
    <property type="match status" value="1"/>
</dbReference>
<dbReference type="SMART" id="SM00895">
    <property type="entry name" value="FCD"/>
    <property type="match status" value="1"/>
</dbReference>
<dbReference type="CDD" id="cd07377">
    <property type="entry name" value="WHTH_GntR"/>
    <property type="match status" value="1"/>
</dbReference>
<sequence>MPVSPLREFESQGPGSTPAPTAVDRVAAAVRTDILSGALAPGTPLREESASARYGVSRHTVRAAFQRLVSERLAVAEPYRGVRVTSFDRAHVIALQQLRAALEVEAVRIAGERYGDEWPEAALAPARDALGALGELDELDEPVDWLEVERIHADFHRALVAASESPRIIESHAALGSELLLFLLHVRPHYTLASLIAEHRALLDEIPVRGPEALREHLEHSTRLLVGS</sequence>
<keyword evidence="2 6" id="KW-0238">DNA-binding</keyword>
<accession>A0ABU0R853</accession>
<dbReference type="Pfam" id="PF00392">
    <property type="entry name" value="GntR"/>
    <property type="match status" value="1"/>
</dbReference>
<evidence type="ECO:0000256" key="4">
    <source>
        <dbReference type="SAM" id="MobiDB-lite"/>
    </source>
</evidence>
<dbReference type="SUPFAM" id="SSF46785">
    <property type="entry name" value="Winged helix' DNA-binding domain"/>
    <property type="match status" value="1"/>
</dbReference>
<comment type="caution">
    <text evidence="6">The sequence shown here is derived from an EMBL/GenBank/DDBJ whole genome shotgun (WGS) entry which is preliminary data.</text>
</comment>
<dbReference type="InterPro" id="IPR036390">
    <property type="entry name" value="WH_DNA-bd_sf"/>
</dbReference>
<feature type="region of interest" description="Disordered" evidence="4">
    <location>
        <begin position="1"/>
        <end position="21"/>
    </location>
</feature>
<reference evidence="6 7" key="1">
    <citation type="submission" date="2023-07" db="EMBL/GenBank/DDBJ databases">
        <title>Comparative genomics of wheat-associated soil bacteria to identify genetic determinants of phenazine resistance.</title>
        <authorList>
            <person name="Mouncey N."/>
        </authorList>
    </citation>
    <scope>NUCLEOTIDE SEQUENCE [LARGE SCALE GENOMIC DNA]</scope>
    <source>
        <strain evidence="6 7">V3I3</strain>
    </source>
</reference>
<protein>
    <submittedName>
        <fullName evidence="6">DNA-binding GntR family transcriptional regulator</fullName>
    </submittedName>
</protein>
<evidence type="ECO:0000256" key="1">
    <source>
        <dbReference type="ARBA" id="ARBA00023015"/>
    </source>
</evidence>
<dbReference type="InterPro" id="IPR011711">
    <property type="entry name" value="GntR_C"/>
</dbReference>
<evidence type="ECO:0000256" key="3">
    <source>
        <dbReference type="ARBA" id="ARBA00023163"/>
    </source>
</evidence>
<dbReference type="PANTHER" id="PTHR43537">
    <property type="entry name" value="TRANSCRIPTIONAL REGULATOR, GNTR FAMILY"/>
    <property type="match status" value="1"/>
</dbReference>
<dbReference type="Pfam" id="PF07729">
    <property type="entry name" value="FCD"/>
    <property type="match status" value="1"/>
</dbReference>
<keyword evidence="3" id="KW-0804">Transcription</keyword>
<dbReference type="GO" id="GO:0003677">
    <property type="term" value="F:DNA binding"/>
    <property type="evidence" value="ECO:0007669"/>
    <property type="project" value="UniProtKB-KW"/>
</dbReference>
<gene>
    <name evidence="6" type="ORF">QFZ26_001814</name>
</gene>
<dbReference type="SUPFAM" id="SSF48008">
    <property type="entry name" value="GntR ligand-binding domain-like"/>
    <property type="match status" value="1"/>
</dbReference>
<evidence type="ECO:0000313" key="6">
    <source>
        <dbReference type="EMBL" id="MDQ0894259.1"/>
    </source>
</evidence>
<proteinExistence type="predicted"/>
<feature type="domain" description="HTH gntR-type" evidence="5">
    <location>
        <begin position="20"/>
        <end position="87"/>
    </location>
</feature>
<keyword evidence="1" id="KW-0805">Transcription regulation</keyword>
<dbReference type="InterPro" id="IPR000524">
    <property type="entry name" value="Tscrpt_reg_HTH_GntR"/>
</dbReference>